<dbReference type="Proteomes" id="UP001293254">
    <property type="component" value="Unassembled WGS sequence"/>
</dbReference>
<dbReference type="InterPro" id="IPR046960">
    <property type="entry name" value="PPR_At4g14850-like_plant"/>
</dbReference>
<organism evidence="3 4">
    <name type="scientific">Sesamum alatum</name>
    <dbReference type="NCBI Taxonomy" id="300844"/>
    <lineage>
        <taxon>Eukaryota</taxon>
        <taxon>Viridiplantae</taxon>
        <taxon>Streptophyta</taxon>
        <taxon>Embryophyta</taxon>
        <taxon>Tracheophyta</taxon>
        <taxon>Spermatophyta</taxon>
        <taxon>Magnoliopsida</taxon>
        <taxon>eudicotyledons</taxon>
        <taxon>Gunneridae</taxon>
        <taxon>Pentapetalae</taxon>
        <taxon>asterids</taxon>
        <taxon>lamiids</taxon>
        <taxon>Lamiales</taxon>
        <taxon>Pedaliaceae</taxon>
        <taxon>Sesamum</taxon>
    </lineage>
</organism>
<protein>
    <submittedName>
        <fullName evidence="3">Pentatricopeptide repeat-containing protein</fullName>
    </submittedName>
</protein>
<dbReference type="GO" id="GO:0009451">
    <property type="term" value="P:RNA modification"/>
    <property type="evidence" value="ECO:0007669"/>
    <property type="project" value="InterPro"/>
</dbReference>
<dbReference type="GO" id="GO:0003723">
    <property type="term" value="F:RNA binding"/>
    <property type="evidence" value="ECO:0007669"/>
    <property type="project" value="InterPro"/>
</dbReference>
<accession>A0AAE1XTQ2</accession>
<dbReference type="InterPro" id="IPR002885">
    <property type="entry name" value="PPR_rpt"/>
</dbReference>
<dbReference type="AlphaFoldDB" id="A0AAE1XTQ2"/>
<evidence type="ECO:0000256" key="1">
    <source>
        <dbReference type="ARBA" id="ARBA00022737"/>
    </source>
</evidence>
<feature type="repeat" description="PPR" evidence="2">
    <location>
        <begin position="79"/>
        <end position="109"/>
    </location>
</feature>
<dbReference type="Gene3D" id="1.25.40.10">
    <property type="entry name" value="Tetratricopeptide repeat domain"/>
    <property type="match status" value="1"/>
</dbReference>
<proteinExistence type="predicted"/>
<keyword evidence="1" id="KW-0677">Repeat</keyword>
<dbReference type="PROSITE" id="PS51375">
    <property type="entry name" value="PPR"/>
    <property type="match status" value="1"/>
</dbReference>
<evidence type="ECO:0000313" key="3">
    <source>
        <dbReference type="EMBL" id="KAK4417436.1"/>
    </source>
</evidence>
<name>A0AAE1XTQ2_9LAMI</name>
<reference evidence="3" key="1">
    <citation type="submission" date="2020-06" db="EMBL/GenBank/DDBJ databases">
        <authorList>
            <person name="Li T."/>
            <person name="Hu X."/>
            <person name="Zhang T."/>
            <person name="Song X."/>
            <person name="Zhang H."/>
            <person name="Dai N."/>
            <person name="Sheng W."/>
            <person name="Hou X."/>
            <person name="Wei L."/>
        </authorList>
    </citation>
    <scope>NUCLEOTIDE SEQUENCE</scope>
    <source>
        <strain evidence="3">3651</strain>
        <tissue evidence="3">Leaf</tissue>
    </source>
</reference>
<dbReference type="NCBIfam" id="TIGR00756">
    <property type="entry name" value="PPR"/>
    <property type="match status" value="1"/>
</dbReference>
<keyword evidence="4" id="KW-1185">Reference proteome</keyword>
<dbReference type="Pfam" id="PF01535">
    <property type="entry name" value="PPR"/>
    <property type="match status" value="1"/>
</dbReference>
<dbReference type="EMBL" id="JACGWO010000010">
    <property type="protein sequence ID" value="KAK4417436.1"/>
    <property type="molecule type" value="Genomic_DNA"/>
</dbReference>
<comment type="caution">
    <text evidence="3">The sequence shown here is derived from an EMBL/GenBank/DDBJ whole genome shotgun (WGS) entry which is preliminary data.</text>
</comment>
<evidence type="ECO:0000256" key="2">
    <source>
        <dbReference type="PROSITE-ProRule" id="PRU00708"/>
    </source>
</evidence>
<sequence length="175" mass="19598">MVLSLRSLITRRLYATSSLAVVDSTDILSLEGCKNHSTESRNEAMQINMLEFNSQLKYLTKAGDLRSARNLFDRLPHRDEISWTTMISGYVNASDSSEALSLFSKMWVAPSIQMDPFILSLALKACGLSVDVKYGEMLHGIEVQNGLAGNNFQQSSFKFWSVKIYQESIRGASCR</sequence>
<dbReference type="InterPro" id="IPR011990">
    <property type="entry name" value="TPR-like_helical_dom_sf"/>
</dbReference>
<gene>
    <name evidence="3" type="ORF">Salat_2569200</name>
</gene>
<reference evidence="3" key="2">
    <citation type="journal article" date="2024" name="Plant">
        <title>Genomic evolution and insights into agronomic trait innovations of Sesamum species.</title>
        <authorList>
            <person name="Miao H."/>
            <person name="Wang L."/>
            <person name="Qu L."/>
            <person name="Liu H."/>
            <person name="Sun Y."/>
            <person name="Le M."/>
            <person name="Wang Q."/>
            <person name="Wei S."/>
            <person name="Zheng Y."/>
            <person name="Lin W."/>
            <person name="Duan Y."/>
            <person name="Cao H."/>
            <person name="Xiong S."/>
            <person name="Wang X."/>
            <person name="Wei L."/>
            <person name="Li C."/>
            <person name="Ma Q."/>
            <person name="Ju M."/>
            <person name="Zhao R."/>
            <person name="Li G."/>
            <person name="Mu C."/>
            <person name="Tian Q."/>
            <person name="Mei H."/>
            <person name="Zhang T."/>
            <person name="Gao T."/>
            <person name="Zhang H."/>
        </authorList>
    </citation>
    <scope>NUCLEOTIDE SEQUENCE</scope>
    <source>
        <strain evidence="3">3651</strain>
    </source>
</reference>
<dbReference type="PANTHER" id="PTHR47926">
    <property type="entry name" value="PENTATRICOPEPTIDE REPEAT-CONTAINING PROTEIN"/>
    <property type="match status" value="1"/>
</dbReference>
<dbReference type="PANTHER" id="PTHR47926:SF477">
    <property type="entry name" value="PENTATRICOPEPTIDE REPEAT-CONTAINING PROTEIN"/>
    <property type="match status" value="1"/>
</dbReference>
<evidence type="ECO:0000313" key="4">
    <source>
        <dbReference type="Proteomes" id="UP001293254"/>
    </source>
</evidence>